<evidence type="ECO:0000313" key="3">
    <source>
        <dbReference type="Proteomes" id="UP001235343"/>
    </source>
</evidence>
<evidence type="ECO:0000313" key="2">
    <source>
        <dbReference type="EMBL" id="MDL4838918.1"/>
    </source>
</evidence>
<keyword evidence="3" id="KW-1185">Reference proteome</keyword>
<dbReference type="RefSeq" id="WP_285929682.1">
    <property type="nucleotide sequence ID" value="NZ_JASTZU010000001.1"/>
</dbReference>
<feature type="chain" id="PRO_5045725853" evidence="1">
    <location>
        <begin position="20"/>
        <end position="417"/>
    </location>
</feature>
<accession>A0ABT7KZM4</accession>
<reference evidence="2 3" key="1">
    <citation type="submission" date="2023-06" db="EMBL/GenBank/DDBJ databases">
        <title>Aquibacillus rhizosphaerae LR5S19.</title>
        <authorList>
            <person name="Sun J.-Q."/>
        </authorList>
    </citation>
    <scope>NUCLEOTIDE SEQUENCE [LARGE SCALE GENOMIC DNA]</scope>
    <source>
        <strain evidence="2 3">LR5S19</strain>
    </source>
</reference>
<dbReference type="Pfam" id="PF01963">
    <property type="entry name" value="TraB_PrgY_gumN"/>
    <property type="match status" value="1"/>
</dbReference>
<feature type="signal peptide" evidence="1">
    <location>
        <begin position="1"/>
        <end position="19"/>
    </location>
</feature>
<dbReference type="PANTHER" id="PTHR40590">
    <property type="entry name" value="CYTOPLASMIC PROTEIN-RELATED"/>
    <property type="match status" value="1"/>
</dbReference>
<dbReference type="InterPro" id="IPR002816">
    <property type="entry name" value="TraB/PrgY/GumN_fam"/>
</dbReference>
<dbReference type="PROSITE" id="PS51257">
    <property type="entry name" value="PROKAR_LIPOPROTEIN"/>
    <property type="match status" value="1"/>
</dbReference>
<dbReference type="InterPro" id="IPR001611">
    <property type="entry name" value="Leu-rich_rpt"/>
</dbReference>
<sequence>MNRLKVSMMLIVSTFIMVACQSGEPVTFSDPNLEAAIRAELDQAEGDITQEDLDGITELNLSRLGIKELDGLGTMDELEVLSLQDNKISDFTVLEDLDSIQEINVSGNAFQQDDEQVALLESLSEQGIEVIQTREVAAVGSKDGPGGFLWKVADEDTTIYLQGTIHIGTEEFYPLHEKIEQAYAESDVVVPEIDLNNVDQMEMQKLNMELGTYLDGSTIEDHVSEELYTDLTATLEEFEVPIEMVETYKPWILSSTIQQLMIQQLGYIEGVDQYFLNRAAEDGKEVIGLETVEDQLRIMADRSPAFQAELLQESLVETEEFGEDIGELISIYKQGDPDKLVEVLMEEEGAPEESPEAKVYMEELNDNRNYKMADKVVDFLEEDDRTFFVIVGSLHLTQEPHIRSILEEEGYEVEHVH</sequence>
<dbReference type="PROSITE" id="PS51450">
    <property type="entry name" value="LRR"/>
    <property type="match status" value="1"/>
</dbReference>
<organism evidence="2 3">
    <name type="scientific">Aquibacillus rhizosphaerae</name>
    <dbReference type="NCBI Taxonomy" id="3051431"/>
    <lineage>
        <taxon>Bacteria</taxon>
        <taxon>Bacillati</taxon>
        <taxon>Bacillota</taxon>
        <taxon>Bacilli</taxon>
        <taxon>Bacillales</taxon>
        <taxon>Bacillaceae</taxon>
        <taxon>Aquibacillus</taxon>
    </lineage>
</organism>
<dbReference type="InterPro" id="IPR032675">
    <property type="entry name" value="LRR_dom_sf"/>
</dbReference>
<dbReference type="CDD" id="cd14789">
    <property type="entry name" value="Tiki"/>
    <property type="match status" value="1"/>
</dbReference>
<keyword evidence="1" id="KW-0732">Signal</keyword>
<dbReference type="Proteomes" id="UP001235343">
    <property type="component" value="Unassembled WGS sequence"/>
</dbReference>
<dbReference type="PANTHER" id="PTHR40590:SF1">
    <property type="entry name" value="CYTOPLASMIC PROTEIN"/>
    <property type="match status" value="1"/>
</dbReference>
<protein>
    <submittedName>
        <fullName evidence="2">TraB/GumN family protein</fullName>
    </submittedName>
</protein>
<dbReference type="InterPro" id="IPR047111">
    <property type="entry name" value="YbaP-like"/>
</dbReference>
<dbReference type="EMBL" id="JASTZU010000001">
    <property type="protein sequence ID" value="MDL4838918.1"/>
    <property type="molecule type" value="Genomic_DNA"/>
</dbReference>
<dbReference type="Gene3D" id="3.80.10.10">
    <property type="entry name" value="Ribonuclease Inhibitor"/>
    <property type="match status" value="1"/>
</dbReference>
<comment type="caution">
    <text evidence="2">The sequence shown here is derived from an EMBL/GenBank/DDBJ whole genome shotgun (WGS) entry which is preliminary data.</text>
</comment>
<gene>
    <name evidence="2" type="ORF">QQS35_00320</name>
</gene>
<dbReference type="SUPFAM" id="SSF52058">
    <property type="entry name" value="L domain-like"/>
    <property type="match status" value="1"/>
</dbReference>
<proteinExistence type="predicted"/>
<name>A0ABT7KZM4_9BACI</name>
<evidence type="ECO:0000256" key="1">
    <source>
        <dbReference type="SAM" id="SignalP"/>
    </source>
</evidence>